<reference evidence="2 3" key="1">
    <citation type="submission" date="2020-06" db="EMBL/GenBank/DDBJ databases">
        <title>Actinomadura xiongansis sp. nov., isolated from soil of Baiyangdian.</title>
        <authorList>
            <person name="Zhang X."/>
        </authorList>
    </citation>
    <scope>NUCLEOTIDE SEQUENCE [LARGE SCALE GENOMIC DNA]</scope>
    <source>
        <strain evidence="2 3">HBUM206468</strain>
    </source>
</reference>
<gene>
    <name evidence="2" type="ORF">HKK74_06425</name>
</gene>
<proteinExistence type="predicted"/>
<dbReference type="Pfam" id="PF13302">
    <property type="entry name" value="Acetyltransf_3"/>
    <property type="match status" value="1"/>
</dbReference>
<feature type="domain" description="N-acetyltransferase" evidence="1">
    <location>
        <begin position="8"/>
        <end position="152"/>
    </location>
</feature>
<name>A0ABR7LJX5_9ACTN</name>
<keyword evidence="3" id="KW-1185">Reference proteome</keyword>
<dbReference type="PANTHER" id="PTHR43792">
    <property type="entry name" value="GNAT FAMILY, PUTATIVE (AFU_ORTHOLOGUE AFUA_3G00765)-RELATED-RELATED"/>
    <property type="match status" value="1"/>
</dbReference>
<dbReference type="EMBL" id="JABVEC010000003">
    <property type="protein sequence ID" value="MBC6465126.1"/>
    <property type="molecule type" value="Genomic_DNA"/>
</dbReference>
<accession>A0ABR7LJX5</accession>
<dbReference type="Gene3D" id="3.40.630.30">
    <property type="match status" value="1"/>
</dbReference>
<dbReference type="InterPro" id="IPR051531">
    <property type="entry name" value="N-acetyltransferase"/>
</dbReference>
<evidence type="ECO:0000313" key="3">
    <source>
        <dbReference type="Proteomes" id="UP000805614"/>
    </source>
</evidence>
<dbReference type="InterPro" id="IPR016181">
    <property type="entry name" value="Acyl_CoA_acyltransferase"/>
</dbReference>
<evidence type="ECO:0000313" key="2">
    <source>
        <dbReference type="EMBL" id="MBC6465126.1"/>
    </source>
</evidence>
<dbReference type="SUPFAM" id="SSF55729">
    <property type="entry name" value="Acyl-CoA N-acyltransferases (Nat)"/>
    <property type="match status" value="1"/>
</dbReference>
<sequence>MKILTTQRLSLVPWQPSHLDELGGLAGDERVVRFVGDRRPWSAALVEARHEAALDHWARHGFGWRAALDHRTGEFTGLAALTHREPDEFEIGVPAIELGWWIVPSLWGRGLASEVAHAVRDEAFLDHQAELVLTRHQDGNAASARIIAKLGLVHHHSAEDVTQDHRLIHVNVLDRPAFLAAHPAYAHRTV</sequence>
<protein>
    <submittedName>
        <fullName evidence="2">GNAT family N-acetyltransferase</fullName>
    </submittedName>
</protein>
<organism evidence="2 3">
    <name type="scientific">Actinomadura alba</name>
    <dbReference type="NCBI Taxonomy" id="406431"/>
    <lineage>
        <taxon>Bacteria</taxon>
        <taxon>Bacillati</taxon>
        <taxon>Actinomycetota</taxon>
        <taxon>Actinomycetes</taxon>
        <taxon>Streptosporangiales</taxon>
        <taxon>Thermomonosporaceae</taxon>
        <taxon>Actinomadura</taxon>
    </lineage>
</organism>
<dbReference type="Proteomes" id="UP000805614">
    <property type="component" value="Unassembled WGS sequence"/>
</dbReference>
<dbReference type="RefSeq" id="WP_187242138.1">
    <property type="nucleotide sequence ID" value="NZ_BAAAOK010000017.1"/>
</dbReference>
<comment type="caution">
    <text evidence="2">The sequence shown here is derived from an EMBL/GenBank/DDBJ whole genome shotgun (WGS) entry which is preliminary data.</text>
</comment>
<dbReference type="PANTHER" id="PTHR43792:SF1">
    <property type="entry name" value="N-ACETYLTRANSFERASE DOMAIN-CONTAINING PROTEIN"/>
    <property type="match status" value="1"/>
</dbReference>
<dbReference type="InterPro" id="IPR000182">
    <property type="entry name" value="GNAT_dom"/>
</dbReference>
<evidence type="ECO:0000259" key="1">
    <source>
        <dbReference type="Pfam" id="PF13302"/>
    </source>
</evidence>